<dbReference type="GO" id="GO:0007030">
    <property type="term" value="P:Golgi organization"/>
    <property type="evidence" value="ECO:0007669"/>
    <property type="project" value="TreeGrafter"/>
</dbReference>
<sequence length="349" mass="38328">MCIGLWSLDHPDYALLLKRLSIPCSILCTNRDEYLSRPTVNAQFHSFGRVSESSFVLSGRDIQAGGSWFGINRDGRVALLTNITEQHGSYRSSRGHLVSSFLQPGTPNVVQYTRELTSNRSDEFAGFNLLLLSPSGETGNGSIAYSEASLVTNSGGGGVITARNLRSEERRLGGVSNGVDGPDGATWPKVKKGVSCLGEIIFENEGRFSSSEELAEQLFNILSYALISTAFTYCSIDVLFFSFSCFYVRWKPSTPPGNRSQLRTSIEIPPLRMSSSLSADASADGPEFYGTRLSTILLVRRDGRVIFMERDAWKLDKGGNAVRGDPKDTRIFHLQLNDPKELKESGIIS</sequence>
<dbReference type="EMBL" id="SGPK01000245">
    <property type="protein sequence ID" value="THH05663.1"/>
    <property type="molecule type" value="Genomic_DNA"/>
</dbReference>
<proteinExistence type="predicted"/>
<dbReference type="Proteomes" id="UP000308199">
    <property type="component" value="Unassembled WGS sequence"/>
</dbReference>
<dbReference type="PANTHER" id="PTHR17985">
    <property type="entry name" value="SER/THR-RICH PROTEIN T10 IN DGCR REGION"/>
    <property type="match status" value="1"/>
</dbReference>
<dbReference type="Pfam" id="PF05742">
    <property type="entry name" value="TANGO2"/>
    <property type="match status" value="1"/>
</dbReference>
<reference evidence="1 2" key="1">
    <citation type="submission" date="2019-02" db="EMBL/GenBank/DDBJ databases">
        <title>Genome sequencing of the rare red list fungi Phellinidium pouzarii.</title>
        <authorList>
            <person name="Buettner E."/>
            <person name="Kellner H."/>
        </authorList>
    </citation>
    <scope>NUCLEOTIDE SEQUENCE [LARGE SCALE GENOMIC DNA]</scope>
    <source>
        <strain evidence="1 2">DSM 108285</strain>
    </source>
</reference>
<evidence type="ECO:0000313" key="1">
    <source>
        <dbReference type="EMBL" id="THH05663.1"/>
    </source>
</evidence>
<name>A0A4V3XCG1_9AGAM</name>
<evidence type="ECO:0000313" key="2">
    <source>
        <dbReference type="Proteomes" id="UP000308199"/>
    </source>
</evidence>
<dbReference type="AlphaFoldDB" id="A0A4V3XCG1"/>
<accession>A0A4V3XCG1</accession>
<comment type="caution">
    <text evidence="1">The sequence shown here is derived from an EMBL/GenBank/DDBJ whole genome shotgun (WGS) entry which is preliminary data.</text>
</comment>
<dbReference type="GO" id="GO:0005794">
    <property type="term" value="C:Golgi apparatus"/>
    <property type="evidence" value="ECO:0007669"/>
    <property type="project" value="TreeGrafter"/>
</dbReference>
<dbReference type="GO" id="GO:0009306">
    <property type="term" value="P:protein secretion"/>
    <property type="evidence" value="ECO:0007669"/>
    <property type="project" value="TreeGrafter"/>
</dbReference>
<gene>
    <name evidence="1" type="ORF">EW145_g4635</name>
</gene>
<dbReference type="PANTHER" id="PTHR17985:SF8">
    <property type="entry name" value="TRANSPORT AND GOLGI ORGANIZATION PROTEIN 2 HOMOLOG"/>
    <property type="match status" value="1"/>
</dbReference>
<dbReference type="OrthoDB" id="191601at2759"/>
<organism evidence="1 2">
    <name type="scientific">Phellinidium pouzarii</name>
    <dbReference type="NCBI Taxonomy" id="167371"/>
    <lineage>
        <taxon>Eukaryota</taxon>
        <taxon>Fungi</taxon>
        <taxon>Dikarya</taxon>
        <taxon>Basidiomycota</taxon>
        <taxon>Agaricomycotina</taxon>
        <taxon>Agaricomycetes</taxon>
        <taxon>Hymenochaetales</taxon>
        <taxon>Hymenochaetaceae</taxon>
        <taxon>Phellinidium</taxon>
    </lineage>
</organism>
<dbReference type="InterPro" id="IPR008551">
    <property type="entry name" value="TANGO2"/>
</dbReference>
<keyword evidence="2" id="KW-1185">Reference proteome</keyword>
<protein>
    <submittedName>
        <fullName evidence="1">Uncharacterized protein</fullName>
    </submittedName>
</protein>